<organism evidence="3 4">
    <name type="scientific">Adiantum capillus-veneris</name>
    <name type="common">Maidenhair fern</name>
    <dbReference type="NCBI Taxonomy" id="13818"/>
    <lineage>
        <taxon>Eukaryota</taxon>
        <taxon>Viridiplantae</taxon>
        <taxon>Streptophyta</taxon>
        <taxon>Embryophyta</taxon>
        <taxon>Tracheophyta</taxon>
        <taxon>Polypodiopsida</taxon>
        <taxon>Polypodiidae</taxon>
        <taxon>Polypodiales</taxon>
        <taxon>Pteridineae</taxon>
        <taxon>Pteridaceae</taxon>
        <taxon>Vittarioideae</taxon>
        <taxon>Adiantum</taxon>
    </lineage>
</organism>
<dbReference type="GO" id="GO:0004861">
    <property type="term" value="F:cyclin-dependent protein serine/threonine kinase inhibitor activity"/>
    <property type="evidence" value="ECO:0007669"/>
    <property type="project" value="InterPro"/>
</dbReference>
<protein>
    <recommendedName>
        <fullName evidence="2">Cyclin-dependent kinase inhibitor domain-containing protein</fullName>
    </recommendedName>
</protein>
<name>A0A9D4VBI3_ADICA</name>
<reference evidence="3" key="1">
    <citation type="submission" date="2021-01" db="EMBL/GenBank/DDBJ databases">
        <title>Adiantum capillus-veneris genome.</title>
        <authorList>
            <person name="Fang Y."/>
            <person name="Liao Q."/>
        </authorList>
    </citation>
    <scope>NUCLEOTIDE SEQUENCE</scope>
    <source>
        <strain evidence="3">H3</strain>
        <tissue evidence="3">Leaf</tissue>
    </source>
</reference>
<dbReference type="AlphaFoldDB" id="A0A9D4VBI3"/>
<dbReference type="PANTHER" id="PTHR46776">
    <property type="entry name" value="CYCLIN-DEPENDENT KINASE INHIBITOR 4-RELATED"/>
    <property type="match status" value="1"/>
</dbReference>
<proteinExistence type="predicted"/>
<dbReference type="InterPro" id="IPR003175">
    <property type="entry name" value="CDI_dom"/>
</dbReference>
<accession>A0A9D4VBI3</accession>
<dbReference type="GO" id="GO:0051726">
    <property type="term" value="P:regulation of cell cycle"/>
    <property type="evidence" value="ECO:0007669"/>
    <property type="project" value="InterPro"/>
</dbReference>
<keyword evidence="4" id="KW-1185">Reference proteome</keyword>
<evidence type="ECO:0000313" key="3">
    <source>
        <dbReference type="EMBL" id="KAI5083029.1"/>
    </source>
</evidence>
<dbReference type="EMBL" id="JABFUD020000002">
    <property type="protein sequence ID" value="KAI5083029.1"/>
    <property type="molecule type" value="Genomic_DNA"/>
</dbReference>
<evidence type="ECO:0000259" key="2">
    <source>
        <dbReference type="Pfam" id="PF02234"/>
    </source>
</evidence>
<evidence type="ECO:0000256" key="1">
    <source>
        <dbReference type="SAM" id="MobiDB-lite"/>
    </source>
</evidence>
<sequence length="283" mass="30923">MGKYMRKGKGVGKMEVSQGTLVGVRTRAKSLAMEKEKVVGSLSLLHHSFSTSATTASSSKASGSSSHALSTQPLYMELRSRKLEKGIRSGKDKGIDQTFDMPELCKKTKFGFKQGAAVCKAATLQARTENRPLGILTRNRRQELACSSALNSEAAVDMDAFLLSQNLADPRNKRHIEVEVCCGESPIGADACDKARECEPSSTKRARECTPDSFIRDTEAPGSTSKARPSIQARPLPAPAVVSSCEAPNANEIEAFLSSAEQRERRRFINRFNFDPLLERPLR</sequence>
<dbReference type="OrthoDB" id="9940972at2759"/>
<dbReference type="GO" id="GO:0005634">
    <property type="term" value="C:nucleus"/>
    <property type="evidence" value="ECO:0007669"/>
    <property type="project" value="InterPro"/>
</dbReference>
<dbReference type="Proteomes" id="UP000886520">
    <property type="component" value="Chromosome 3"/>
</dbReference>
<dbReference type="Pfam" id="PF02234">
    <property type="entry name" value="CDI"/>
    <property type="match status" value="1"/>
</dbReference>
<gene>
    <name evidence="3" type="ORF">GOP47_0002772</name>
</gene>
<feature type="non-terminal residue" evidence="3">
    <location>
        <position position="283"/>
    </location>
</feature>
<comment type="caution">
    <text evidence="3">The sequence shown here is derived from an EMBL/GenBank/DDBJ whole genome shotgun (WGS) entry which is preliminary data.</text>
</comment>
<feature type="region of interest" description="Disordered" evidence="1">
    <location>
        <begin position="214"/>
        <end position="233"/>
    </location>
</feature>
<feature type="domain" description="Cyclin-dependent kinase inhibitor" evidence="2">
    <location>
        <begin position="248"/>
        <end position="282"/>
    </location>
</feature>
<dbReference type="InterPro" id="IPR044275">
    <property type="entry name" value="KRP"/>
</dbReference>
<evidence type="ECO:0000313" key="4">
    <source>
        <dbReference type="Proteomes" id="UP000886520"/>
    </source>
</evidence>